<proteinExistence type="predicted"/>
<keyword evidence="1" id="KW-0472">Membrane</keyword>
<name>A0AAV4YF68_CAEEX</name>
<keyword evidence="3" id="KW-1185">Reference proteome</keyword>
<evidence type="ECO:0000313" key="3">
    <source>
        <dbReference type="Proteomes" id="UP001054945"/>
    </source>
</evidence>
<protein>
    <submittedName>
        <fullName evidence="2">Uncharacterized protein</fullName>
    </submittedName>
</protein>
<feature type="transmembrane region" description="Helical" evidence="1">
    <location>
        <begin position="52"/>
        <end position="69"/>
    </location>
</feature>
<evidence type="ECO:0000313" key="2">
    <source>
        <dbReference type="EMBL" id="GIZ05024.1"/>
    </source>
</evidence>
<gene>
    <name evidence="2" type="ORF">CEXT_281551</name>
</gene>
<comment type="caution">
    <text evidence="2">The sequence shown here is derived from an EMBL/GenBank/DDBJ whole genome shotgun (WGS) entry which is preliminary data.</text>
</comment>
<sequence length="93" mass="10868">MISFDLITAKTSRKASVIVSSYRSSTKAIPIRAFIRKRPDQVNMQSVPFLRLGWYVLLQTLFVWFARIIHHRRNGCIREDMALHFRSFAQNVG</sequence>
<keyword evidence="1" id="KW-1133">Transmembrane helix</keyword>
<reference evidence="2 3" key="1">
    <citation type="submission" date="2021-06" db="EMBL/GenBank/DDBJ databases">
        <title>Caerostris extrusa draft genome.</title>
        <authorList>
            <person name="Kono N."/>
            <person name="Arakawa K."/>
        </authorList>
    </citation>
    <scope>NUCLEOTIDE SEQUENCE [LARGE SCALE GENOMIC DNA]</scope>
</reference>
<accession>A0AAV4YF68</accession>
<keyword evidence="1" id="KW-0812">Transmembrane</keyword>
<dbReference type="EMBL" id="BPLR01019192">
    <property type="protein sequence ID" value="GIZ05024.1"/>
    <property type="molecule type" value="Genomic_DNA"/>
</dbReference>
<evidence type="ECO:0000256" key="1">
    <source>
        <dbReference type="SAM" id="Phobius"/>
    </source>
</evidence>
<dbReference type="Proteomes" id="UP001054945">
    <property type="component" value="Unassembled WGS sequence"/>
</dbReference>
<organism evidence="2 3">
    <name type="scientific">Caerostris extrusa</name>
    <name type="common">Bark spider</name>
    <name type="synonym">Caerostris bankana</name>
    <dbReference type="NCBI Taxonomy" id="172846"/>
    <lineage>
        <taxon>Eukaryota</taxon>
        <taxon>Metazoa</taxon>
        <taxon>Ecdysozoa</taxon>
        <taxon>Arthropoda</taxon>
        <taxon>Chelicerata</taxon>
        <taxon>Arachnida</taxon>
        <taxon>Araneae</taxon>
        <taxon>Araneomorphae</taxon>
        <taxon>Entelegynae</taxon>
        <taxon>Araneoidea</taxon>
        <taxon>Araneidae</taxon>
        <taxon>Caerostris</taxon>
    </lineage>
</organism>
<dbReference type="AlphaFoldDB" id="A0AAV4YF68"/>